<evidence type="ECO:0000256" key="2">
    <source>
        <dbReference type="HAMAP-Rule" id="MF_00338"/>
    </source>
</evidence>
<dbReference type="Proteomes" id="UP000185478">
    <property type="component" value="Chromosome"/>
</dbReference>
<keyword evidence="4" id="KW-1185">Reference proteome</keyword>
<dbReference type="RefSeq" id="WP_075724507.1">
    <property type="nucleotide sequence ID" value="NZ_CP009245.1"/>
</dbReference>
<proteinExistence type="inferred from homology"/>
<dbReference type="KEGG" id="caqu:CAQU_01200"/>
<accession>A0A1L7CDL9</accession>
<dbReference type="EMBL" id="CP009245">
    <property type="protein sequence ID" value="APT83914.1"/>
    <property type="molecule type" value="Genomic_DNA"/>
</dbReference>
<evidence type="ECO:0000313" key="4">
    <source>
        <dbReference type="Proteomes" id="UP000185478"/>
    </source>
</evidence>
<dbReference type="InterPro" id="IPR035439">
    <property type="entry name" value="UPF0145_dom_sf"/>
</dbReference>
<evidence type="ECO:0000256" key="1">
    <source>
        <dbReference type="ARBA" id="ARBA00010751"/>
    </source>
</evidence>
<reference evidence="3 4" key="1">
    <citation type="submission" date="2014-08" db="EMBL/GenBank/DDBJ databases">
        <title>Complete genome sequence of Corynebacterium aquilae S-613T(T) (=DSM 44791(T)), isolated from the choana of a healthy golden eagle.</title>
        <authorList>
            <person name="Ruckert C."/>
            <person name="Albersmeier A."/>
            <person name="Winkler A."/>
            <person name="Kalinowski J."/>
        </authorList>
    </citation>
    <scope>NUCLEOTIDE SEQUENCE [LARGE SCALE GENOMIC DNA]</scope>
    <source>
        <strain evidence="3 4">S-613</strain>
    </source>
</reference>
<name>A0A1L7CDL9_9CORY</name>
<dbReference type="SUPFAM" id="SSF117782">
    <property type="entry name" value="YbjQ-like"/>
    <property type="match status" value="1"/>
</dbReference>
<dbReference type="HAMAP" id="MF_00338">
    <property type="entry name" value="UPF0145"/>
    <property type="match status" value="1"/>
</dbReference>
<dbReference type="AlphaFoldDB" id="A0A1L7CDL9"/>
<dbReference type="Gene3D" id="3.30.110.70">
    <property type="entry name" value="Hypothetical protein apc22750. Chain B"/>
    <property type="match status" value="1"/>
</dbReference>
<organism evidence="3 4">
    <name type="scientific">Corynebacterium aquilae DSM 44791</name>
    <dbReference type="NCBI Taxonomy" id="1431546"/>
    <lineage>
        <taxon>Bacteria</taxon>
        <taxon>Bacillati</taxon>
        <taxon>Actinomycetota</taxon>
        <taxon>Actinomycetes</taxon>
        <taxon>Mycobacteriales</taxon>
        <taxon>Corynebacteriaceae</taxon>
        <taxon>Corynebacterium</taxon>
    </lineage>
</organism>
<evidence type="ECO:0000313" key="3">
    <source>
        <dbReference type="EMBL" id="APT83914.1"/>
    </source>
</evidence>
<sequence length="108" mass="11266">MIVTTTNSVEGHTITQYLRVVSGETVAGINAVKDIAAGFRNIVGGRSESYEYEAAQAREAALAEMWSRAGELGADAIVGVKLDYSSIGQGGMLMVTATGTAVKLTPNQ</sequence>
<dbReference type="PANTHER" id="PTHR34068">
    <property type="entry name" value="UPF0145 PROTEIN YBJQ"/>
    <property type="match status" value="1"/>
</dbReference>
<dbReference type="OrthoDB" id="9796448at2"/>
<protein>
    <recommendedName>
        <fullName evidence="2">UPF0145 protein CAQU_01200</fullName>
    </recommendedName>
</protein>
<comment type="similarity">
    <text evidence="1 2">Belongs to the UPF0145 family.</text>
</comment>
<gene>
    <name evidence="3" type="ORF">CAQU_01200</name>
</gene>
<dbReference type="Pfam" id="PF01906">
    <property type="entry name" value="YbjQ_1"/>
    <property type="match status" value="1"/>
</dbReference>
<dbReference type="PANTHER" id="PTHR34068:SF1">
    <property type="entry name" value="UPF0145 PROTEIN YBJQ"/>
    <property type="match status" value="1"/>
</dbReference>
<dbReference type="InterPro" id="IPR002765">
    <property type="entry name" value="UPF0145_YbjQ-like"/>
</dbReference>